<evidence type="ECO:0000313" key="7">
    <source>
        <dbReference type="Proteomes" id="UP000580861"/>
    </source>
</evidence>
<keyword evidence="2" id="KW-0238">DNA-binding</keyword>
<dbReference type="Gene3D" id="2.60.120.10">
    <property type="entry name" value="Jelly Rolls"/>
    <property type="match status" value="1"/>
</dbReference>
<sequence length="222" mass="24785">MAQNTSLHVTDFLTAQQRVELEGLADEVTYPPEHTIFWEGEPSLAVLIIQSGNVKVTRQGADGTEIIFAIRGADEVMGEEGVLMDEARSATVSTITTVSGLILRADELLRFVREQDLWPAMYRATVRRRRQLEERLMLARLDVRSRLARWLLELATEVGEDTEAGWVIESTLSQQDLAARIGASRDGVAIELRKLRERGLVTTGRRRIVLHDLAALRAIVAG</sequence>
<evidence type="ECO:0000256" key="3">
    <source>
        <dbReference type="ARBA" id="ARBA00023163"/>
    </source>
</evidence>
<reference evidence="6 7" key="1">
    <citation type="submission" date="2020-08" db="EMBL/GenBank/DDBJ databases">
        <title>Sequencing the genomes of 1000 actinobacteria strains.</title>
        <authorList>
            <person name="Klenk H.-P."/>
        </authorList>
    </citation>
    <scope>NUCLEOTIDE SEQUENCE [LARGE SCALE GENOMIC DNA]</scope>
    <source>
        <strain evidence="6 7">DSM 45272</strain>
    </source>
</reference>
<keyword evidence="7" id="KW-1185">Reference proteome</keyword>
<dbReference type="SMART" id="SM00419">
    <property type="entry name" value="HTH_CRP"/>
    <property type="match status" value="1"/>
</dbReference>
<dbReference type="GO" id="GO:0005829">
    <property type="term" value="C:cytosol"/>
    <property type="evidence" value="ECO:0007669"/>
    <property type="project" value="TreeGrafter"/>
</dbReference>
<proteinExistence type="predicted"/>
<dbReference type="PANTHER" id="PTHR24567:SF74">
    <property type="entry name" value="HTH-TYPE TRANSCRIPTIONAL REGULATOR ARCR"/>
    <property type="match status" value="1"/>
</dbReference>
<dbReference type="RefSeq" id="WP_184903572.1">
    <property type="nucleotide sequence ID" value="NZ_JACHMX010000001.1"/>
</dbReference>
<dbReference type="SUPFAM" id="SSF51206">
    <property type="entry name" value="cAMP-binding domain-like"/>
    <property type="match status" value="1"/>
</dbReference>
<dbReference type="InterPro" id="IPR018490">
    <property type="entry name" value="cNMP-bd_dom_sf"/>
</dbReference>
<dbReference type="InterPro" id="IPR012318">
    <property type="entry name" value="HTH_CRP"/>
</dbReference>
<keyword evidence="1" id="KW-0805">Transcription regulation</keyword>
<feature type="domain" description="HTH crp-type" evidence="5">
    <location>
        <begin position="141"/>
        <end position="214"/>
    </location>
</feature>
<feature type="domain" description="Cyclic nucleotide-binding" evidence="4">
    <location>
        <begin position="9"/>
        <end position="112"/>
    </location>
</feature>
<dbReference type="AlphaFoldDB" id="A0A841BG11"/>
<dbReference type="InterPro" id="IPR014710">
    <property type="entry name" value="RmlC-like_jellyroll"/>
</dbReference>
<dbReference type="SUPFAM" id="SSF46785">
    <property type="entry name" value="Winged helix' DNA-binding domain"/>
    <property type="match status" value="1"/>
</dbReference>
<keyword evidence="3" id="KW-0804">Transcription</keyword>
<dbReference type="Pfam" id="PF13545">
    <property type="entry name" value="HTH_Crp_2"/>
    <property type="match status" value="1"/>
</dbReference>
<dbReference type="InterPro" id="IPR036390">
    <property type="entry name" value="WH_DNA-bd_sf"/>
</dbReference>
<dbReference type="EMBL" id="JACHMX010000001">
    <property type="protein sequence ID" value="MBB5857444.1"/>
    <property type="molecule type" value="Genomic_DNA"/>
</dbReference>
<dbReference type="Pfam" id="PF00027">
    <property type="entry name" value="cNMP_binding"/>
    <property type="match status" value="1"/>
</dbReference>
<evidence type="ECO:0000256" key="2">
    <source>
        <dbReference type="ARBA" id="ARBA00023125"/>
    </source>
</evidence>
<protein>
    <submittedName>
        <fullName evidence="6">CRP-like cAMP-binding protein</fullName>
    </submittedName>
</protein>
<evidence type="ECO:0000256" key="1">
    <source>
        <dbReference type="ARBA" id="ARBA00023015"/>
    </source>
</evidence>
<dbReference type="CDD" id="cd00038">
    <property type="entry name" value="CAP_ED"/>
    <property type="match status" value="1"/>
</dbReference>
<dbReference type="GO" id="GO:0003677">
    <property type="term" value="F:DNA binding"/>
    <property type="evidence" value="ECO:0007669"/>
    <property type="project" value="UniProtKB-KW"/>
</dbReference>
<dbReference type="GO" id="GO:0003700">
    <property type="term" value="F:DNA-binding transcription factor activity"/>
    <property type="evidence" value="ECO:0007669"/>
    <property type="project" value="TreeGrafter"/>
</dbReference>
<dbReference type="PROSITE" id="PS51063">
    <property type="entry name" value="HTH_CRP_2"/>
    <property type="match status" value="1"/>
</dbReference>
<dbReference type="PANTHER" id="PTHR24567">
    <property type="entry name" value="CRP FAMILY TRANSCRIPTIONAL REGULATORY PROTEIN"/>
    <property type="match status" value="1"/>
</dbReference>
<gene>
    <name evidence="6" type="ORF">HDA45_007531</name>
</gene>
<evidence type="ECO:0000259" key="5">
    <source>
        <dbReference type="PROSITE" id="PS51063"/>
    </source>
</evidence>
<dbReference type="SMART" id="SM00100">
    <property type="entry name" value="cNMP"/>
    <property type="match status" value="1"/>
</dbReference>
<comment type="caution">
    <text evidence="6">The sequence shown here is derived from an EMBL/GenBank/DDBJ whole genome shotgun (WGS) entry which is preliminary data.</text>
</comment>
<evidence type="ECO:0000259" key="4">
    <source>
        <dbReference type="PROSITE" id="PS50042"/>
    </source>
</evidence>
<evidence type="ECO:0000313" key="6">
    <source>
        <dbReference type="EMBL" id="MBB5857444.1"/>
    </source>
</evidence>
<dbReference type="InterPro" id="IPR000595">
    <property type="entry name" value="cNMP-bd_dom"/>
</dbReference>
<dbReference type="InterPro" id="IPR050397">
    <property type="entry name" value="Env_Response_Regulators"/>
</dbReference>
<organism evidence="6 7">
    <name type="scientific">Amycolatopsis umgeniensis</name>
    <dbReference type="NCBI Taxonomy" id="336628"/>
    <lineage>
        <taxon>Bacteria</taxon>
        <taxon>Bacillati</taxon>
        <taxon>Actinomycetota</taxon>
        <taxon>Actinomycetes</taxon>
        <taxon>Pseudonocardiales</taxon>
        <taxon>Pseudonocardiaceae</taxon>
        <taxon>Amycolatopsis</taxon>
    </lineage>
</organism>
<dbReference type="Proteomes" id="UP000580861">
    <property type="component" value="Unassembled WGS sequence"/>
</dbReference>
<accession>A0A841BG11</accession>
<name>A0A841BG11_9PSEU</name>
<dbReference type="PROSITE" id="PS50042">
    <property type="entry name" value="CNMP_BINDING_3"/>
    <property type="match status" value="1"/>
</dbReference>